<evidence type="ECO:0000313" key="2">
    <source>
        <dbReference type="EMBL" id="CAG9575986.1"/>
    </source>
</evidence>
<protein>
    <submittedName>
        <fullName evidence="2">(African queen) hypothetical protein</fullName>
    </submittedName>
</protein>
<feature type="compositionally biased region" description="Basic and acidic residues" evidence="1">
    <location>
        <begin position="169"/>
        <end position="181"/>
    </location>
</feature>
<feature type="compositionally biased region" description="Gly residues" evidence="1">
    <location>
        <begin position="39"/>
        <end position="49"/>
    </location>
</feature>
<proteinExistence type="predicted"/>
<keyword evidence="3" id="KW-1185">Reference proteome</keyword>
<sequence>MEGISKQRNKWSLPSASPPSTKGCDCEEPAGLAARGGREGVAGGRGAGGERATRGGHLSGPLVARATRTSGLLTNCDSDLKCPCYKESRMQISECLDGSAVISKVAEHSPIVFYIRDIRDKLLSPQCPSQNWELAGTLPCHIKSNANWIEQHRSERLSVITPRSNSTAKIERPNRVNEPKPHLRPGLFSVSVSGAFGCEKWLRSAISAGDRLEEGVPPTPLVCDRDRTRC</sequence>
<feature type="compositionally biased region" description="Polar residues" evidence="1">
    <location>
        <begin position="10"/>
        <end position="20"/>
    </location>
</feature>
<dbReference type="AlphaFoldDB" id="A0A8J2W9L0"/>
<dbReference type="Proteomes" id="UP000789524">
    <property type="component" value="Unassembled WGS sequence"/>
</dbReference>
<reference evidence="2" key="1">
    <citation type="submission" date="2021-09" db="EMBL/GenBank/DDBJ databases">
        <authorList>
            <person name="Martin H S."/>
        </authorList>
    </citation>
    <scope>NUCLEOTIDE SEQUENCE</scope>
</reference>
<organism evidence="2 3">
    <name type="scientific">Danaus chrysippus</name>
    <name type="common">African queen</name>
    <dbReference type="NCBI Taxonomy" id="151541"/>
    <lineage>
        <taxon>Eukaryota</taxon>
        <taxon>Metazoa</taxon>
        <taxon>Ecdysozoa</taxon>
        <taxon>Arthropoda</taxon>
        <taxon>Hexapoda</taxon>
        <taxon>Insecta</taxon>
        <taxon>Pterygota</taxon>
        <taxon>Neoptera</taxon>
        <taxon>Endopterygota</taxon>
        <taxon>Lepidoptera</taxon>
        <taxon>Glossata</taxon>
        <taxon>Ditrysia</taxon>
        <taxon>Papilionoidea</taxon>
        <taxon>Nymphalidae</taxon>
        <taxon>Danainae</taxon>
        <taxon>Danaini</taxon>
        <taxon>Danaina</taxon>
        <taxon>Danaus</taxon>
        <taxon>Anosia</taxon>
    </lineage>
</organism>
<dbReference type="EMBL" id="CAKASE010000074">
    <property type="protein sequence ID" value="CAG9575986.1"/>
    <property type="molecule type" value="Genomic_DNA"/>
</dbReference>
<evidence type="ECO:0000256" key="1">
    <source>
        <dbReference type="SAM" id="MobiDB-lite"/>
    </source>
</evidence>
<feature type="region of interest" description="Disordered" evidence="1">
    <location>
        <begin position="162"/>
        <end position="181"/>
    </location>
</feature>
<gene>
    <name evidence="2" type="ORF">DCHRY22_LOCUS11768</name>
</gene>
<accession>A0A8J2W9L0</accession>
<feature type="region of interest" description="Disordered" evidence="1">
    <location>
        <begin position="1"/>
        <end position="61"/>
    </location>
</feature>
<name>A0A8J2W9L0_9NEOP</name>
<evidence type="ECO:0000313" key="3">
    <source>
        <dbReference type="Proteomes" id="UP000789524"/>
    </source>
</evidence>
<comment type="caution">
    <text evidence="2">The sequence shown here is derived from an EMBL/GenBank/DDBJ whole genome shotgun (WGS) entry which is preliminary data.</text>
</comment>